<evidence type="ECO:0000313" key="2">
    <source>
        <dbReference type="EMBL" id="TMW68776.1"/>
    </source>
</evidence>
<evidence type="ECO:0000256" key="1">
    <source>
        <dbReference type="SAM" id="Coils"/>
    </source>
</evidence>
<accession>A0A8K1FMY1</accession>
<evidence type="ECO:0000313" key="3">
    <source>
        <dbReference type="Proteomes" id="UP000794436"/>
    </source>
</evidence>
<keyword evidence="3" id="KW-1185">Reference proteome</keyword>
<proteinExistence type="predicted"/>
<dbReference type="OrthoDB" id="58713at2759"/>
<sequence length="690" mass="78282">MAVMATKAELEQLWTLACLLSNQQLPHQALPCLEVCVAAGETSQPPTAFVIRAHVLLAETCLTLCRLESKEQSRELWWKRYKRAETSIYVVEKALESKTHPPKVEQEWVVRLYQSKVLLVQQTSKIEQPVQNRQVLENVCAAIRACGEDPPAASPLARLKEQLCAQLRATLADMHLQSMLRSSNQDFEGLAAFDDNLRVVRTAVPSHIDPDFQLWLVMVSCHVLVTSLRHRAPTEVTKAIGFADQWIASQPNLGPDLQLYHMIAKCLSFLRSGEFKKLGPVVEQIKAFRASVEIPTDSPSYVQAAFVDNIIDGLELEVISRYDPSQAMGLSMKAIHLVQTNLVKYESQPDIHLLLLGTLFDMLYIHCNLHLQHSRYFEMAVSVVQMLKLFNAYNHHLEPTIFHVQYSVQIHVLVAKYAIAIGRFKEGESHLNYIVQHLLPPISEDGRAYPRAFIHLWIDLLEASSYCSGVADPMFSIRSNDANGIQMRRIFPSTMQLTFLGKILENHGLKELVYKDGNVELRAKYDLAVCMWLWATQELGLFAATLQNLPRGHKIFPIHEKLEESRPDMLRMLHESLQLVSTHVDCAETTAEIMALFGPKLIEAGRIENGEETLKSAIRLSLHAKNALLQTRLLVDIFHLYTHRQLVQAQATTAEKYEKKIAALQRRIAQAQSENATNERIFKWTDVKAK</sequence>
<protein>
    <submittedName>
        <fullName evidence="2">Uncharacterized protein</fullName>
    </submittedName>
</protein>
<dbReference type="EMBL" id="SPLM01000002">
    <property type="protein sequence ID" value="TMW68776.1"/>
    <property type="molecule type" value="Genomic_DNA"/>
</dbReference>
<feature type="coiled-coil region" evidence="1">
    <location>
        <begin position="647"/>
        <end position="681"/>
    </location>
</feature>
<name>A0A8K1FMY1_PYTOL</name>
<dbReference type="Proteomes" id="UP000794436">
    <property type="component" value="Unassembled WGS sequence"/>
</dbReference>
<keyword evidence="1" id="KW-0175">Coiled coil</keyword>
<reference evidence="2" key="1">
    <citation type="submission" date="2019-03" db="EMBL/GenBank/DDBJ databases">
        <title>Long read genome sequence of the mycoparasitic Pythium oligandrum ATCC 38472 isolated from sugarbeet rhizosphere.</title>
        <authorList>
            <person name="Gaulin E."/>
        </authorList>
    </citation>
    <scope>NUCLEOTIDE SEQUENCE</scope>
    <source>
        <strain evidence="2">ATCC 38472_TT</strain>
    </source>
</reference>
<organism evidence="2 3">
    <name type="scientific">Pythium oligandrum</name>
    <name type="common">Mycoparasitic fungus</name>
    <dbReference type="NCBI Taxonomy" id="41045"/>
    <lineage>
        <taxon>Eukaryota</taxon>
        <taxon>Sar</taxon>
        <taxon>Stramenopiles</taxon>
        <taxon>Oomycota</taxon>
        <taxon>Peronosporomycetes</taxon>
        <taxon>Pythiales</taxon>
        <taxon>Pythiaceae</taxon>
        <taxon>Pythium</taxon>
    </lineage>
</organism>
<comment type="caution">
    <text evidence="2">The sequence shown here is derived from an EMBL/GenBank/DDBJ whole genome shotgun (WGS) entry which is preliminary data.</text>
</comment>
<gene>
    <name evidence="2" type="ORF">Poli38472_006244</name>
</gene>
<dbReference type="AlphaFoldDB" id="A0A8K1FMY1"/>